<evidence type="ECO:0000256" key="2">
    <source>
        <dbReference type="ARBA" id="ARBA00023242"/>
    </source>
</evidence>
<feature type="compositionally biased region" description="Polar residues" evidence="4">
    <location>
        <begin position="10"/>
        <end position="21"/>
    </location>
</feature>
<dbReference type="Proteomes" id="UP000398389">
    <property type="component" value="Unassembled WGS sequence"/>
</dbReference>
<dbReference type="PROSITE" id="PS51592">
    <property type="entry name" value="SAM_MTA70L_2"/>
    <property type="match status" value="1"/>
</dbReference>
<dbReference type="AlphaFoldDB" id="A0A5E8B871"/>
<dbReference type="InterPro" id="IPR045123">
    <property type="entry name" value="METTL14-like"/>
</dbReference>
<dbReference type="InterPro" id="IPR007757">
    <property type="entry name" value="MT-A70-like"/>
</dbReference>
<evidence type="ECO:0008006" key="7">
    <source>
        <dbReference type="Google" id="ProtNLM"/>
    </source>
</evidence>
<dbReference type="GeneID" id="43580331"/>
<feature type="region of interest" description="Disordered" evidence="4">
    <location>
        <begin position="1"/>
        <end position="70"/>
    </location>
</feature>
<organism evidence="5 6">
    <name type="scientific">Magnusiomyces paraingens</name>
    <dbReference type="NCBI Taxonomy" id="2606893"/>
    <lineage>
        <taxon>Eukaryota</taxon>
        <taxon>Fungi</taxon>
        <taxon>Dikarya</taxon>
        <taxon>Ascomycota</taxon>
        <taxon>Saccharomycotina</taxon>
        <taxon>Dipodascomycetes</taxon>
        <taxon>Dipodascales</taxon>
        <taxon>Dipodascaceae</taxon>
        <taxon>Magnusiomyces</taxon>
    </lineage>
</organism>
<dbReference type="PANTHER" id="PTHR13107">
    <property type="entry name" value="N6-ADENOSINE-METHYLTRANSFERASE NON-CATALYTIC SUBUNIT"/>
    <property type="match status" value="1"/>
</dbReference>
<evidence type="ECO:0000313" key="6">
    <source>
        <dbReference type="Proteomes" id="UP000398389"/>
    </source>
</evidence>
<dbReference type="GO" id="GO:0003729">
    <property type="term" value="F:mRNA binding"/>
    <property type="evidence" value="ECO:0007669"/>
    <property type="project" value="TreeGrafter"/>
</dbReference>
<gene>
    <name evidence="5" type="ORF">SAPINGB_P001510</name>
</gene>
<protein>
    <recommendedName>
        <fullName evidence="7">Karyogamy protein KAR4</fullName>
    </recommendedName>
</protein>
<sequence>MLNTEGGFRSTDTPVSRESLATSRSSGQTLHSSSSSGSSIGSVGSSSSTVGNGVKKQQYPTAPASGLSASKYNTSFKDTSQFGAQRSQINHVHFQKSTPVHSSASYFSNFNEPVDTKKIQLFNNFGNDYSDHYLRTGVLPQVHVQNSDMPLVGYPRLQRLHELKATHTLHHACTPYCASMPVPDMPSTLQKWAAHDGLIFDVVMVGGCYPYAPSLSTLASLPIPQLTPRPSIALIWVPGYGLDTARQALEAWGFRRSEDIVFMCRSRESVYYPPQHEDDIIEKSTWHCLLGLKGTLRRSEDTDLINCNVDTDIIVETLKERACIVPEQMYSIIENFTLMSRRIHIIPGYAGSSLPVRPRPGWVIVSPEAPANNFLPQTYLNEMRVLGHRVPVDPEIDLLRPKTPPRAKRGVSMK</sequence>
<reference evidence="5 6" key="1">
    <citation type="submission" date="2019-09" db="EMBL/GenBank/DDBJ databases">
        <authorList>
            <person name="Brejova B."/>
        </authorList>
    </citation>
    <scope>NUCLEOTIDE SEQUENCE [LARGE SCALE GENOMIC DNA]</scope>
</reference>
<name>A0A5E8B871_9ASCO</name>
<dbReference type="PROSITE" id="PS51143">
    <property type="entry name" value="MT_A70"/>
    <property type="match status" value="1"/>
</dbReference>
<dbReference type="Pfam" id="PF05063">
    <property type="entry name" value="MT-A70"/>
    <property type="match status" value="1"/>
</dbReference>
<evidence type="ECO:0000256" key="1">
    <source>
        <dbReference type="ARBA" id="ARBA00004123"/>
    </source>
</evidence>
<proteinExistence type="inferred from homology"/>
<dbReference type="GO" id="GO:0005634">
    <property type="term" value="C:nucleus"/>
    <property type="evidence" value="ECO:0007669"/>
    <property type="project" value="UniProtKB-SubCell"/>
</dbReference>
<keyword evidence="6" id="KW-1185">Reference proteome</keyword>
<evidence type="ECO:0000256" key="4">
    <source>
        <dbReference type="SAM" id="MobiDB-lite"/>
    </source>
</evidence>
<dbReference type="OrthoDB" id="14833at2759"/>
<dbReference type="RefSeq" id="XP_031852122.1">
    <property type="nucleotide sequence ID" value="XM_031996231.1"/>
</dbReference>
<keyword evidence="2" id="KW-0539">Nucleus</keyword>
<evidence type="ECO:0000313" key="5">
    <source>
        <dbReference type="EMBL" id="VVT47033.1"/>
    </source>
</evidence>
<comment type="similarity">
    <text evidence="3">Belongs to the MT-A70-like family.</text>
</comment>
<feature type="compositionally biased region" description="Low complexity" evidence="4">
    <location>
        <begin position="22"/>
        <end position="54"/>
    </location>
</feature>
<accession>A0A5E8B871</accession>
<evidence type="ECO:0000256" key="3">
    <source>
        <dbReference type="PROSITE-ProRule" id="PRU00489"/>
    </source>
</evidence>
<dbReference type="PANTHER" id="PTHR13107:SF0">
    <property type="entry name" value="N6-ADENOSINE-METHYLTRANSFERASE NON-CATALYTIC SUBUNIT"/>
    <property type="match status" value="1"/>
</dbReference>
<dbReference type="GO" id="GO:0036396">
    <property type="term" value="C:RNA N6-methyladenosine methyltransferase complex"/>
    <property type="evidence" value="ECO:0007669"/>
    <property type="project" value="TreeGrafter"/>
</dbReference>
<dbReference type="EMBL" id="CABVLU010000001">
    <property type="protein sequence ID" value="VVT47033.1"/>
    <property type="molecule type" value="Genomic_DNA"/>
</dbReference>
<comment type="subcellular location">
    <subcellularLocation>
        <location evidence="1">Nucleus</location>
    </subcellularLocation>
</comment>